<proteinExistence type="predicted"/>
<accession>A0A6A4I3W7</accession>
<feature type="transmembrane region" description="Helical" evidence="2">
    <location>
        <begin position="95"/>
        <end position="118"/>
    </location>
</feature>
<organism evidence="3 4">
    <name type="scientific">Gymnopus androsaceus JB14</name>
    <dbReference type="NCBI Taxonomy" id="1447944"/>
    <lineage>
        <taxon>Eukaryota</taxon>
        <taxon>Fungi</taxon>
        <taxon>Dikarya</taxon>
        <taxon>Basidiomycota</taxon>
        <taxon>Agaricomycotina</taxon>
        <taxon>Agaricomycetes</taxon>
        <taxon>Agaricomycetidae</taxon>
        <taxon>Agaricales</taxon>
        <taxon>Marasmiineae</taxon>
        <taxon>Omphalotaceae</taxon>
        <taxon>Gymnopus</taxon>
    </lineage>
</organism>
<feature type="region of interest" description="Disordered" evidence="1">
    <location>
        <begin position="1"/>
        <end position="29"/>
    </location>
</feature>
<keyword evidence="2" id="KW-0812">Transmembrane</keyword>
<dbReference type="EMBL" id="ML769424">
    <property type="protein sequence ID" value="KAE9403534.1"/>
    <property type="molecule type" value="Genomic_DNA"/>
</dbReference>
<evidence type="ECO:0000256" key="1">
    <source>
        <dbReference type="SAM" id="MobiDB-lite"/>
    </source>
</evidence>
<keyword evidence="4" id="KW-1185">Reference proteome</keyword>
<protein>
    <submittedName>
        <fullName evidence="3">Uncharacterized protein</fullName>
    </submittedName>
</protein>
<evidence type="ECO:0000256" key="2">
    <source>
        <dbReference type="SAM" id="Phobius"/>
    </source>
</evidence>
<keyword evidence="2" id="KW-1133">Transmembrane helix</keyword>
<feature type="transmembrane region" description="Helical" evidence="2">
    <location>
        <begin position="130"/>
        <end position="152"/>
    </location>
</feature>
<dbReference type="OrthoDB" id="3067562at2759"/>
<gene>
    <name evidence="3" type="ORF">BT96DRAFT_990198</name>
</gene>
<evidence type="ECO:0000313" key="4">
    <source>
        <dbReference type="Proteomes" id="UP000799118"/>
    </source>
</evidence>
<dbReference type="AlphaFoldDB" id="A0A6A4I3W7"/>
<dbReference type="Proteomes" id="UP000799118">
    <property type="component" value="Unassembled WGS sequence"/>
</dbReference>
<reference evidence="3" key="1">
    <citation type="journal article" date="2019" name="Environ. Microbiol.">
        <title>Fungal ecological strategies reflected in gene transcription - a case study of two litter decomposers.</title>
        <authorList>
            <person name="Barbi F."/>
            <person name="Kohler A."/>
            <person name="Barry K."/>
            <person name="Baskaran P."/>
            <person name="Daum C."/>
            <person name="Fauchery L."/>
            <person name="Ihrmark K."/>
            <person name="Kuo A."/>
            <person name="LaButti K."/>
            <person name="Lipzen A."/>
            <person name="Morin E."/>
            <person name="Grigoriev I.V."/>
            <person name="Henrissat B."/>
            <person name="Lindahl B."/>
            <person name="Martin F."/>
        </authorList>
    </citation>
    <scope>NUCLEOTIDE SEQUENCE</scope>
    <source>
        <strain evidence="3">JB14</strain>
    </source>
</reference>
<evidence type="ECO:0000313" key="3">
    <source>
        <dbReference type="EMBL" id="KAE9403534.1"/>
    </source>
</evidence>
<name>A0A6A4I3W7_9AGAR</name>
<sequence length="162" mass="17329">MSSPSQQGEQSSGDTKMDNGHANGQQITDPILPISTHDWTNVELEQIPPPYSDSQVTEGMDKKEVNNQCHVGMEQVVWEETSKGWWEEDTSGQTCMAIVAAVSVSIGGYSTFILSKTLGRVFGSSGGSGIINILIGSIGCTLLALAAAFIVLHQDTKEEQKG</sequence>
<feature type="compositionally biased region" description="Low complexity" evidence="1">
    <location>
        <begin position="1"/>
        <end position="13"/>
    </location>
</feature>
<keyword evidence="2" id="KW-0472">Membrane</keyword>